<evidence type="ECO:0000256" key="15">
    <source>
        <dbReference type="RuleBase" id="RU363016"/>
    </source>
</evidence>
<dbReference type="InterPro" id="IPR033454">
    <property type="entry name" value="RecG_wedge"/>
</dbReference>
<comment type="catalytic activity">
    <reaction evidence="12 15">
        <text>Couples ATP hydrolysis with the unwinding of duplex DNA by translocating in the 3'-5' direction.</text>
        <dbReference type="EC" id="5.6.2.4"/>
    </reaction>
</comment>
<dbReference type="CDD" id="cd04488">
    <property type="entry name" value="RecG_wedge_OBF"/>
    <property type="match status" value="1"/>
</dbReference>
<dbReference type="SUPFAM" id="SSF52540">
    <property type="entry name" value="P-loop containing nucleoside triphosphate hydrolases"/>
    <property type="match status" value="2"/>
</dbReference>
<feature type="domain" description="Helicase ATP-binding" evidence="16">
    <location>
        <begin position="272"/>
        <end position="437"/>
    </location>
</feature>
<dbReference type="Pfam" id="PF19833">
    <property type="entry name" value="RecG_dom3_C"/>
    <property type="match status" value="1"/>
</dbReference>
<dbReference type="InterPro" id="IPR014001">
    <property type="entry name" value="Helicase_ATP-bd"/>
</dbReference>
<dbReference type="InterPro" id="IPR004609">
    <property type="entry name" value="ATP-dep_DNA_helicase_RecG"/>
</dbReference>
<keyword evidence="9 15" id="KW-0233">DNA recombination</keyword>
<dbReference type="EC" id="5.6.2.4" evidence="13 15"/>
<keyword evidence="3 15" id="KW-0547">Nucleotide-binding</keyword>
<dbReference type="GO" id="GO:0043138">
    <property type="term" value="F:3'-5' DNA helicase activity"/>
    <property type="evidence" value="ECO:0007669"/>
    <property type="project" value="UniProtKB-EC"/>
</dbReference>
<protein>
    <recommendedName>
        <fullName evidence="2 15">ATP-dependent DNA helicase RecG</fullName>
        <ecNumber evidence="13 15">5.6.2.4</ecNumber>
    </recommendedName>
</protein>
<keyword evidence="7 15" id="KW-0067">ATP-binding</keyword>
<dbReference type="Gene3D" id="2.40.50.140">
    <property type="entry name" value="Nucleic acid-binding proteins"/>
    <property type="match status" value="1"/>
</dbReference>
<keyword evidence="8" id="KW-0238">DNA-binding</keyword>
<dbReference type="PANTHER" id="PTHR47964:SF1">
    <property type="entry name" value="ATP-DEPENDENT DNA HELICASE HOMOLOG RECG, CHLOROPLASTIC"/>
    <property type="match status" value="1"/>
</dbReference>
<dbReference type="PANTHER" id="PTHR47964">
    <property type="entry name" value="ATP-DEPENDENT DNA HELICASE HOMOLOG RECG, CHLOROPLASTIC"/>
    <property type="match status" value="1"/>
</dbReference>
<evidence type="ECO:0000313" key="19">
    <source>
        <dbReference type="Proteomes" id="UP000231436"/>
    </source>
</evidence>
<keyword evidence="5 15" id="KW-0378">Hydrolase</keyword>
<organism evidence="18 19">
    <name type="scientific">Candidatus Uhrbacteria bacterium CG10_big_fil_rev_8_21_14_0_10_48_16</name>
    <dbReference type="NCBI Taxonomy" id="1975038"/>
    <lineage>
        <taxon>Bacteria</taxon>
        <taxon>Candidatus Uhriibacteriota</taxon>
    </lineage>
</organism>
<dbReference type="InterPro" id="IPR011545">
    <property type="entry name" value="DEAD/DEAH_box_helicase_dom"/>
</dbReference>
<dbReference type="SMART" id="SM00487">
    <property type="entry name" value="DEXDc"/>
    <property type="match status" value="1"/>
</dbReference>
<evidence type="ECO:0000256" key="13">
    <source>
        <dbReference type="ARBA" id="ARBA00034808"/>
    </source>
</evidence>
<evidence type="ECO:0000256" key="14">
    <source>
        <dbReference type="ARBA" id="ARBA00048988"/>
    </source>
</evidence>
<evidence type="ECO:0000256" key="12">
    <source>
        <dbReference type="ARBA" id="ARBA00034617"/>
    </source>
</evidence>
<dbReference type="GO" id="GO:0003677">
    <property type="term" value="F:DNA binding"/>
    <property type="evidence" value="ECO:0007669"/>
    <property type="project" value="UniProtKB-KW"/>
</dbReference>
<dbReference type="GO" id="GO:0016887">
    <property type="term" value="F:ATP hydrolysis activity"/>
    <property type="evidence" value="ECO:0007669"/>
    <property type="project" value="RHEA"/>
</dbReference>
<dbReference type="NCBIfam" id="NF008168">
    <property type="entry name" value="PRK10917.2-2"/>
    <property type="match status" value="1"/>
</dbReference>
<gene>
    <name evidence="18" type="ORF">COV05_02560</name>
</gene>
<evidence type="ECO:0000256" key="1">
    <source>
        <dbReference type="ARBA" id="ARBA00007504"/>
    </source>
</evidence>
<comment type="catalytic activity">
    <reaction evidence="14 15">
        <text>ATP + H2O = ADP + phosphate + H(+)</text>
        <dbReference type="Rhea" id="RHEA:13065"/>
        <dbReference type="ChEBI" id="CHEBI:15377"/>
        <dbReference type="ChEBI" id="CHEBI:15378"/>
        <dbReference type="ChEBI" id="CHEBI:30616"/>
        <dbReference type="ChEBI" id="CHEBI:43474"/>
        <dbReference type="ChEBI" id="CHEBI:456216"/>
        <dbReference type="EC" id="5.6.2.4"/>
    </reaction>
</comment>
<evidence type="ECO:0000256" key="5">
    <source>
        <dbReference type="ARBA" id="ARBA00022801"/>
    </source>
</evidence>
<dbReference type="EMBL" id="PFEU01000010">
    <property type="protein sequence ID" value="PJE76824.1"/>
    <property type="molecule type" value="Genomic_DNA"/>
</dbReference>
<keyword evidence="10 15" id="KW-0234">DNA repair</keyword>
<dbReference type="PROSITE" id="PS51194">
    <property type="entry name" value="HELICASE_CTER"/>
    <property type="match status" value="1"/>
</dbReference>
<comment type="function">
    <text evidence="15">Plays a critical role in recombination and DNA repair. Helps process Holliday junction intermediates to mature products by catalyzing branch migration. Has replication fork regression activity, unwinds stalled or blocked replication forks to make a HJ that can be resolved. Has a DNA unwinding activity characteristic of a DNA helicase with 3'-5' polarity.</text>
</comment>
<evidence type="ECO:0000256" key="3">
    <source>
        <dbReference type="ARBA" id="ARBA00022741"/>
    </source>
</evidence>
<dbReference type="GO" id="GO:0005524">
    <property type="term" value="F:ATP binding"/>
    <property type="evidence" value="ECO:0007669"/>
    <property type="project" value="UniProtKB-KW"/>
</dbReference>
<sequence>MGIHLSSPISDLHGIGTKAVMDLRNLDIKSVRDLLWYVPFRYDDFSVIRGAGEVKAGETVTVIGKVQSIKSRPAKNRHLKVVEGIIEDETGELKVTWFNQSYLEQTLPPGTQVSVAGHVDDKYGLSMTNPVIEKHSGGVFTGRIVPVYGLTGSLKMNRLRLAMKESLSASDEFPDWVPLNILERESFPRLAQALKSVHFPDSKEALESAVNRLKFDELFLHQLMFAHVRKQQATKEAQAIVVDEAFLKSFVESLPFTLTMAQKKAIWEMVQDMEKPHPMNRLLEGDVGSGKTVVAVAGTACALHAGHRVVYLAPTEILASQQHTAFVSMLNEPVALLTRSQHKLGNEEMPKKELIEKINSGEITCVIGTHALLQDKIQLGDVGFIIIDEQHRFGVEQRHALLETGDKPAPHLLSMTATPIPRSLALTIYGDLELSILDEMPAGRLPIATAVVPTPQQQGMWGHVRTQIKEGRQVFVVCPLIDPSDKMGAKSVTEVAKDLSKGVLKDVRIGMLHGRLKSDEKEKAITDFRDGKTDVLVSTTVVEVGVDIPNASVMVIVGAERFGLAQLHQLRGRVGRSAIQSYCYLLPGELLTGAGESRLKTMEETNDGFKLAQRDLELRGAGNVFGNAQSGFPDFQLATPADVDLMKKARDYTVELLNQDPHLQDYPLVAERIEREFEAVHLE</sequence>
<evidence type="ECO:0000256" key="7">
    <source>
        <dbReference type="ARBA" id="ARBA00022840"/>
    </source>
</evidence>
<dbReference type="NCBIfam" id="NF008165">
    <property type="entry name" value="PRK10917.1-3"/>
    <property type="match status" value="1"/>
</dbReference>
<dbReference type="SMART" id="SM00490">
    <property type="entry name" value="HELICc"/>
    <property type="match status" value="1"/>
</dbReference>
<proteinExistence type="inferred from homology"/>
<keyword evidence="4 15" id="KW-0227">DNA damage</keyword>
<evidence type="ECO:0000259" key="16">
    <source>
        <dbReference type="PROSITE" id="PS51192"/>
    </source>
</evidence>
<dbReference type="InterPro" id="IPR047112">
    <property type="entry name" value="RecG/Mfd"/>
</dbReference>
<evidence type="ECO:0000256" key="11">
    <source>
        <dbReference type="ARBA" id="ARBA00023235"/>
    </source>
</evidence>
<dbReference type="InterPro" id="IPR045562">
    <property type="entry name" value="RecG_dom3_C"/>
</dbReference>
<evidence type="ECO:0000313" key="18">
    <source>
        <dbReference type="EMBL" id="PJE76824.1"/>
    </source>
</evidence>
<dbReference type="NCBIfam" id="TIGR00643">
    <property type="entry name" value="recG"/>
    <property type="match status" value="1"/>
</dbReference>
<evidence type="ECO:0000256" key="6">
    <source>
        <dbReference type="ARBA" id="ARBA00022806"/>
    </source>
</evidence>
<dbReference type="SUPFAM" id="SSF50249">
    <property type="entry name" value="Nucleic acid-binding proteins"/>
    <property type="match status" value="1"/>
</dbReference>
<keyword evidence="6 15" id="KW-0347">Helicase</keyword>
<dbReference type="GO" id="GO:0006310">
    <property type="term" value="P:DNA recombination"/>
    <property type="evidence" value="ECO:0007669"/>
    <property type="project" value="UniProtKB-UniRule"/>
</dbReference>
<dbReference type="Pfam" id="PF00271">
    <property type="entry name" value="Helicase_C"/>
    <property type="match status" value="1"/>
</dbReference>
<dbReference type="InterPro" id="IPR027417">
    <property type="entry name" value="P-loop_NTPase"/>
</dbReference>
<evidence type="ECO:0000256" key="10">
    <source>
        <dbReference type="ARBA" id="ARBA00023204"/>
    </source>
</evidence>
<keyword evidence="11" id="KW-0413">Isomerase</keyword>
<dbReference type="InterPro" id="IPR012340">
    <property type="entry name" value="NA-bd_OB-fold"/>
</dbReference>
<feature type="domain" description="Helicase C-terminal" evidence="17">
    <location>
        <begin position="470"/>
        <end position="617"/>
    </location>
</feature>
<dbReference type="AlphaFoldDB" id="A0A2M8LHA3"/>
<evidence type="ECO:0000256" key="9">
    <source>
        <dbReference type="ARBA" id="ARBA00023172"/>
    </source>
</evidence>
<dbReference type="PROSITE" id="PS51192">
    <property type="entry name" value="HELICASE_ATP_BIND_1"/>
    <property type="match status" value="1"/>
</dbReference>
<evidence type="ECO:0000256" key="2">
    <source>
        <dbReference type="ARBA" id="ARBA00017846"/>
    </source>
</evidence>
<dbReference type="Proteomes" id="UP000231436">
    <property type="component" value="Unassembled WGS sequence"/>
</dbReference>
<dbReference type="GO" id="GO:0006281">
    <property type="term" value="P:DNA repair"/>
    <property type="evidence" value="ECO:0007669"/>
    <property type="project" value="UniProtKB-UniRule"/>
</dbReference>
<dbReference type="Gene3D" id="3.40.50.300">
    <property type="entry name" value="P-loop containing nucleotide triphosphate hydrolases"/>
    <property type="match status" value="2"/>
</dbReference>
<name>A0A2M8LHA3_9BACT</name>
<reference evidence="19" key="1">
    <citation type="submission" date="2017-09" db="EMBL/GenBank/DDBJ databases">
        <title>Depth-based differentiation of microbial function through sediment-hosted aquifers and enrichment of novel symbionts in the deep terrestrial subsurface.</title>
        <authorList>
            <person name="Probst A.J."/>
            <person name="Ladd B."/>
            <person name="Jarett J.K."/>
            <person name="Geller-Mcgrath D.E."/>
            <person name="Sieber C.M.K."/>
            <person name="Emerson J.B."/>
            <person name="Anantharaman K."/>
            <person name="Thomas B.C."/>
            <person name="Malmstrom R."/>
            <person name="Stieglmeier M."/>
            <person name="Klingl A."/>
            <person name="Woyke T."/>
            <person name="Ryan C.M."/>
            <person name="Banfield J.F."/>
        </authorList>
    </citation>
    <scope>NUCLEOTIDE SEQUENCE [LARGE SCALE GENOMIC DNA]</scope>
</reference>
<comment type="caution">
    <text evidence="18">The sequence shown here is derived from an EMBL/GenBank/DDBJ whole genome shotgun (WGS) entry which is preliminary data.</text>
</comment>
<accession>A0A2M8LHA3</accession>
<evidence type="ECO:0000256" key="4">
    <source>
        <dbReference type="ARBA" id="ARBA00022763"/>
    </source>
</evidence>
<evidence type="ECO:0000256" key="8">
    <source>
        <dbReference type="ARBA" id="ARBA00023125"/>
    </source>
</evidence>
<dbReference type="Pfam" id="PF17191">
    <property type="entry name" value="RecG_wedge"/>
    <property type="match status" value="1"/>
</dbReference>
<evidence type="ECO:0000259" key="17">
    <source>
        <dbReference type="PROSITE" id="PS51194"/>
    </source>
</evidence>
<comment type="similarity">
    <text evidence="1 15">Belongs to the helicase family. RecG subfamily.</text>
</comment>
<dbReference type="InterPro" id="IPR001650">
    <property type="entry name" value="Helicase_C-like"/>
</dbReference>
<dbReference type="Pfam" id="PF00270">
    <property type="entry name" value="DEAD"/>
    <property type="match status" value="1"/>
</dbReference>